<evidence type="ECO:0000313" key="2">
    <source>
        <dbReference type="Proteomes" id="UP000001880"/>
    </source>
</evidence>
<evidence type="ECO:0000313" key="1">
    <source>
        <dbReference type="EMBL" id="ACY17564.1"/>
    </source>
</evidence>
<dbReference type="AlphaFoldDB" id="D0LVK3"/>
<reference evidence="1 2" key="1">
    <citation type="journal article" date="2010" name="Stand. Genomic Sci.">
        <title>Complete genome sequence of Haliangium ochraceum type strain (SMP-2).</title>
        <authorList>
            <consortium name="US DOE Joint Genome Institute (JGI-PGF)"/>
            <person name="Ivanova N."/>
            <person name="Daum C."/>
            <person name="Lang E."/>
            <person name="Abt B."/>
            <person name="Kopitz M."/>
            <person name="Saunders E."/>
            <person name="Lapidus A."/>
            <person name="Lucas S."/>
            <person name="Glavina Del Rio T."/>
            <person name="Nolan M."/>
            <person name="Tice H."/>
            <person name="Copeland A."/>
            <person name="Cheng J.F."/>
            <person name="Chen F."/>
            <person name="Bruce D."/>
            <person name="Goodwin L."/>
            <person name="Pitluck S."/>
            <person name="Mavromatis K."/>
            <person name="Pati A."/>
            <person name="Mikhailova N."/>
            <person name="Chen A."/>
            <person name="Palaniappan K."/>
            <person name="Land M."/>
            <person name="Hauser L."/>
            <person name="Chang Y.J."/>
            <person name="Jeffries C.D."/>
            <person name="Detter J.C."/>
            <person name="Brettin T."/>
            <person name="Rohde M."/>
            <person name="Goker M."/>
            <person name="Bristow J."/>
            <person name="Markowitz V."/>
            <person name="Eisen J.A."/>
            <person name="Hugenholtz P."/>
            <person name="Kyrpides N.C."/>
            <person name="Klenk H.P."/>
        </authorList>
    </citation>
    <scope>NUCLEOTIDE SEQUENCE [LARGE SCALE GENOMIC DNA]</scope>
    <source>
        <strain evidence="2">DSM 14365 / CIP 107738 / JCM 11303 / AJ 13395 / SMP-2</strain>
    </source>
</reference>
<gene>
    <name evidence="1" type="ordered locus">Hoch_5076</name>
</gene>
<dbReference type="Proteomes" id="UP000001880">
    <property type="component" value="Chromosome"/>
</dbReference>
<proteinExistence type="predicted"/>
<keyword evidence="2" id="KW-1185">Reference proteome</keyword>
<dbReference type="HOGENOM" id="CLU_3389738_0_0_7"/>
<sequence>MDLRRLPAVDAHALGRLDKYHRAWTRLAPPAD</sequence>
<protein>
    <submittedName>
        <fullName evidence="1">Uncharacterized protein</fullName>
    </submittedName>
</protein>
<dbReference type="KEGG" id="hoh:Hoch_5076"/>
<name>D0LVK3_HALO1</name>
<organism evidence="1 2">
    <name type="scientific">Haliangium ochraceum (strain DSM 14365 / JCM 11303 / SMP-2)</name>
    <dbReference type="NCBI Taxonomy" id="502025"/>
    <lineage>
        <taxon>Bacteria</taxon>
        <taxon>Pseudomonadati</taxon>
        <taxon>Myxococcota</taxon>
        <taxon>Polyangia</taxon>
        <taxon>Haliangiales</taxon>
        <taxon>Kofleriaceae</taxon>
        <taxon>Haliangium</taxon>
    </lineage>
</organism>
<dbReference type="EMBL" id="CP001804">
    <property type="protein sequence ID" value="ACY17564.1"/>
    <property type="molecule type" value="Genomic_DNA"/>
</dbReference>
<accession>D0LVK3</accession>